<dbReference type="Gene3D" id="3.20.20.100">
    <property type="entry name" value="NADP-dependent oxidoreductase domain"/>
    <property type="match status" value="1"/>
</dbReference>
<dbReference type="KEGG" id="vpy:HZI73_25130"/>
<dbReference type="EMBL" id="CP058649">
    <property type="protein sequence ID" value="QUI25380.1"/>
    <property type="molecule type" value="Genomic_DNA"/>
</dbReference>
<organism evidence="3 4">
    <name type="scientific">Vallitalea pronyensis</name>
    <dbReference type="NCBI Taxonomy" id="1348613"/>
    <lineage>
        <taxon>Bacteria</taxon>
        <taxon>Bacillati</taxon>
        <taxon>Bacillota</taxon>
        <taxon>Clostridia</taxon>
        <taxon>Lachnospirales</taxon>
        <taxon>Vallitaleaceae</taxon>
        <taxon>Vallitalea</taxon>
    </lineage>
</organism>
<dbReference type="InterPro" id="IPR036812">
    <property type="entry name" value="NAD(P)_OxRdtase_dom_sf"/>
</dbReference>
<name>A0A8J8MP70_9FIRM</name>
<dbReference type="PANTHER" id="PTHR43364:SF4">
    <property type="entry name" value="NAD(P)-LINKED OXIDOREDUCTASE SUPERFAMILY PROTEIN"/>
    <property type="match status" value="1"/>
</dbReference>
<keyword evidence="1" id="KW-0560">Oxidoreductase</keyword>
<dbReference type="PANTHER" id="PTHR43364">
    <property type="entry name" value="NADH-SPECIFIC METHYLGLYOXAL REDUCTASE-RELATED"/>
    <property type="match status" value="1"/>
</dbReference>
<dbReference type="PRINTS" id="PR00069">
    <property type="entry name" value="ALDKETRDTASE"/>
</dbReference>
<dbReference type="Proteomes" id="UP000683246">
    <property type="component" value="Chromosome"/>
</dbReference>
<protein>
    <submittedName>
        <fullName evidence="3">Aldo/keto reductase</fullName>
    </submittedName>
</protein>
<dbReference type="InterPro" id="IPR023210">
    <property type="entry name" value="NADP_OxRdtase_dom"/>
</dbReference>
<dbReference type="InterPro" id="IPR018170">
    <property type="entry name" value="Aldo/ket_reductase_CS"/>
</dbReference>
<keyword evidence="4" id="KW-1185">Reference proteome</keyword>
<dbReference type="AlphaFoldDB" id="A0A8J8MP70"/>
<dbReference type="PROSITE" id="PS00062">
    <property type="entry name" value="ALDOKETO_REDUCTASE_2"/>
    <property type="match status" value="1"/>
</dbReference>
<evidence type="ECO:0000313" key="4">
    <source>
        <dbReference type="Proteomes" id="UP000683246"/>
    </source>
</evidence>
<dbReference type="Pfam" id="PF00248">
    <property type="entry name" value="Aldo_ket_red"/>
    <property type="match status" value="1"/>
</dbReference>
<reference evidence="3" key="1">
    <citation type="submission" date="2020-07" db="EMBL/GenBank/DDBJ databases">
        <title>Vallitalea pronyensis genome.</title>
        <authorList>
            <person name="Postec A."/>
        </authorList>
    </citation>
    <scope>NUCLEOTIDE SEQUENCE</scope>
    <source>
        <strain evidence="3">FatNI3</strain>
    </source>
</reference>
<evidence type="ECO:0000259" key="2">
    <source>
        <dbReference type="Pfam" id="PF00248"/>
    </source>
</evidence>
<dbReference type="InterPro" id="IPR020471">
    <property type="entry name" value="AKR"/>
</dbReference>
<proteinExistence type="predicted"/>
<accession>A0A8J8MP70</accession>
<dbReference type="CDD" id="cd19084">
    <property type="entry name" value="AKR_AKR11B1-like"/>
    <property type="match status" value="1"/>
</dbReference>
<dbReference type="GO" id="GO:0005829">
    <property type="term" value="C:cytosol"/>
    <property type="evidence" value="ECO:0007669"/>
    <property type="project" value="TreeGrafter"/>
</dbReference>
<evidence type="ECO:0000313" key="3">
    <source>
        <dbReference type="EMBL" id="QUI25380.1"/>
    </source>
</evidence>
<feature type="domain" description="NADP-dependent oxidoreductase" evidence="2">
    <location>
        <begin position="16"/>
        <end position="322"/>
    </location>
</feature>
<sequence>MKTKRVSKIDWDFSVLGFGCWGASGKGNWTNHTDDDQIRAIQKAMALGINFFDVAPIYGFGHAEEVLGKAIKGHRDEIFIASKVGLPWTKDFDGYNDVSAKNIMREIDDSLKRLDVDYVDLYQVHWPTDKDVPLEETIEAMAKIKASGKAKYIGLSNYSISDLEKASEIVEIASMQGLFNMLELDADAYHNIPLQYRVNSEVLPAVIEKGMAFLPYSPLFQGLLTGKITSETVFGTNDVRNQNPKLQGKQRLNHLKAIDEILKLPALEGKAIAEVAVNYLVAKKGITSVIATQANESEVLANVKALEWEMSQETLLSIEKIVKEKL</sequence>
<gene>
    <name evidence="3" type="ORF">HZI73_25130</name>
</gene>
<dbReference type="InterPro" id="IPR050523">
    <property type="entry name" value="AKR_Detox_Biosynth"/>
</dbReference>
<dbReference type="GO" id="GO:0016491">
    <property type="term" value="F:oxidoreductase activity"/>
    <property type="evidence" value="ECO:0007669"/>
    <property type="project" value="UniProtKB-KW"/>
</dbReference>
<dbReference type="RefSeq" id="WP_212696084.1">
    <property type="nucleotide sequence ID" value="NZ_CP058649.1"/>
</dbReference>
<evidence type="ECO:0000256" key="1">
    <source>
        <dbReference type="ARBA" id="ARBA00023002"/>
    </source>
</evidence>
<dbReference type="SUPFAM" id="SSF51430">
    <property type="entry name" value="NAD(P)-linked oxidoreductase"/>
    <property type="match status" value="1"/>
</dbReference>